<dbReference type="EMBL" id="JPOX01000003">
    <property type="protein sequence ID" value="KFX52526.1"/>
    <property type="molecule type" value="Genomic_DNA"/>
</dbReference>
<organism evidence="1">
    <name type="scientific">Talaromyces marneffei PM1</name>
    <dbReference type="NCBI Taxonomy" id="1077442"/>
    <lineage>
        <taxon>Eukaryota</taxon>
        <taxon>Fungi</taxon>
        <taxon>Dikarya</taxon>
        <taxon>Ascomycota</taxon>
        <taxon>Pezizomycotina</taxon>
        <taxon>Eurotiomycetes</taxon>
        <taxon>Eurotiomycetidae</taxon>
        <taxon>Eurotiales</taxon>
        <taxon>Trichocomaceae</taxon>
        <taxon>Talaromyces</taxon>
        <taxon>Talaromyces sect. Talaromyces</taxon>
    </lineage>
</organism>
<dbReference type="HOGENOM" id="CLU_1349691_0_0_1"/>
<dbReference type="SUPFAM" id="SSF56112">
    <property type="entry name" value="Protein kinase-like (PK-like)"/>
    <property type="match status" value="1"/>
</dbReference>
<dbReference type="AlphaFoldDB" id="A0A093W0Z0"/>
<protein>
    <submittedName>
        <fullName evidence="1">Serine/threonine-protein kinase SSN3</fullName>
    </submittedName>
</protein>
<name>A0A093W0Z0_TALMA</name>
<accession>A0A093W0Z0</accession>
<evidence type="ECO:0000313" key="1">
    <source>
        <dbReference type="EMBL" id="KFX52526.1"/>
    </source>
</evidence>
<dbReference type="GO" id="GO:0016301">
    <property type="term" value="F:kinase activity"/>
    <property type="evidence" value="ECO:0007669"/>
    <property type="project" value="UniProtKB-KW"/>
</dbReference>
<comment type="caution">
    <text evidence="1">The sequence shown here is derived from an EMBL/GenBank/DDBJ whole genome shotgun (WGS) entry which is preliminary data.</text>
</comment>
<dbReference type="Gene3D" id="1.10.510.10">
    <property type="entry name" value="Transferase(Phosphotransferase) domain 1"/>
    <property type="match status" value="1"/>
</dbReference>
<keyword evidence="1" id="KW-0418">Kinase</keyword>
<keyword evidence="1" id="KW-0808">Transferase</keyword>
<proteinExistence type="predicted"/>
<dbReference type="InterPro" id="IPR011009">
    <property type="entry name" value="Kinase-like_dom_sf"/>
</dbReference>
<sequence length="203" mass="22941">MTQASLISTIHHEIYTSIGTSVTDPWELYEPRARVNGGFEVILARHRITKSRLVAIQPLRDIDSTTAVTQIRRNSHRSFPELLDHMADSPQQYLVWEPWEASLADMLASNCDVTDHEIVEIIWPVLSGIAFLRKQGLALVSLTESHVLLMAQGSVKIGCQLRLHERTRRTRGVGQGSQHDRISHCGIPLTRETVPIPWSQLVR</sequence>
<gene>
    <name evidence="1" type="ORF">GQ26_0033700</name>
</gene>
<reference evidence="1" key="1">
    <citation type="journal article" date="2014" name="PLoS Genet.">
        <title>Signature Gene Expression Reveals Novel Clues to the Molecular Mechanisms of Dimorphic Transition in Penicillium marneffei.</title>
        <authorList>
            <person name="Yang E."/>
            <person name="Wang G."/>
            <person name="Cai J."/>
            <person name="Woo P.C."/>
            <person name="Lau S.K."/>
            <person name="Yuen K.-Y."/>
            <person name="Chow W.-N."/>
            <person name="Lin X."/>
        </authorList>
    </citation>
    <scope>NUCLEOTIDE SEQUENCE [LARGE SCALE GENOMIC DNA]</scope>
    <source>
        <strain evidence="1">PM1</strain>
    </source>
</reference>